<dbReference type="Gene3D" id="3.50.50.60">
    <property type="entry name" value="FAD/NAD(P)-binding domain"/>
    <property type="match status" value="1"/>
</dbReference>
<dbReference type="InterPro" id="IPR014102">
    <property type="entry name" value="Phytoene_desaturase"/>
</dbReference>
<evidence type="ECO:0000256" key="6">
    <source>
        <dbReference type="ARBA" id="ARBA00023002"/>
    </source>
</evidence>
<dbReference type="STRING" id="179408.Osc7112_5867"/>
<keyword evidence="11" id="KW-1185">Reference proteome</keyword>
<dbReference type="NCBIfam" id="TIGR02731">
    <property type="entry name" value="phytoene_desat"/>
    <property type="match status" value="1"/>
</dbReference>
<reference evidence="10 11" key="1">
    <citation type="submission" date="2012-05" db="EMBL/GenBank/DDBJ databases">
        <title>Finished chromosome of genome of Oscillatoria sp. PCC 7112.</title>
        <authorList>
            <consortium name="US DOE Joint Genome Institute"/>
            <person name="Gugger M."/>
            <person name="Coursin T."/>
            <person name="Rippka R."/>
            <person name="Tandeau De Marsac N."/>
            <person name="Huntemann M."/>
            <person name="Wei C.-L."/>
            <person name="Han J."/>
            <person name="Detter J.C."/>
            <person name="Han C."/>
            <person name="Tapia R."/>
            <person name="Davenport K."/>
            <person name="Daligault H."/>
            <person name="Erkkila T."/>
            <person name="Gu W."/>
            <person name="Munk A.C.C."/>
            <person name="Teshima H."/>
            <person name="Xu Y."/>
            <person name="Chain P."/>
            <person name="Chen A."/>
            <person name="Krypides N."/>
            <person name="Mavromatis K."/>
            <person name="Markowitz V."/>
            <person name="Szeto E."/>
            <person name="Ivanova N."/>
            <person name="Mikhailova N."/>
            <person name="Ovchinnikova G."/>
            <person name="Pagani I."/>
            <person name="Pati A."/>
            <person name="Goodwin L."/>
            <person name="Peters L."/>
            <person name="Pitluck S."/>
            <person name="Woyke T."/>
            <person name="Kerfeld C."/>
        </authorList>
    </citation>
    <scope>NUCLEOTIDE SEQUENCE [LARGE SCALE GENOMIC DNA]</scope>
    <source>
        <strain evidence="10 11">PCC 7112</strain>
    </source>
</reference>
<sequence>MRVAIAGAGLAGLSCAKYLTDAGHTPIVLESRDVLGGKVAAWKDADGDWYETGLHIFFGAYPNMLQLFKELDIEDRLQWKEHSMIFNQPETPGTYSRFDFPDIPAPFNGVAAILGNNDMLTWPEKIRFGIGLIPAMLQGQKYVEAMDKYSFSDWLKKQNVPPRVEKEVFIAMSKALNFIDPHEISATILLTALNRFLQEKNGSKMAFLDGSPTERLCQPMVDYITERGGEVRLNAPIKEFLLNDDNTVRGFQIRGVKGADSEILTADIYVSAMPVDPLKLMMPKPWGEMDYFKQLEGLEGVPVINVHLWFDRKLTDIDHLLFSRSPLLSVYADMSNTCREYASPDKSMLELVLAPAKDWIGKSDEDIVAATMVELEKLFPDQIPEPAKLLKYHVVKTPRSVYKATPGRQQCRPAQTTPISNFYLTGDYTMQRYLASMEGAVLSGKLTAQAISTANNK</sequence>
<feature type="domain" description="Amine oxidase" evidence="9">
    <location>
        <begin position="10"/>
        <end position="451"/>
    </location>
</feature>
<dbReference type="PANTHER" id="PTHR42923">
    <property type="entry name" value="PROTOPORPHYRINOGEN OXIDASE"/>
    <property type="match status" value="1"/>
</dbReference>
<keyword evidence="7" id="KW-0472">Membrane</keyword>
<evidence type="ECO:0000256" key="1">
    <source>
        <dbReference type="ARBA" id="ARBA00004202"/>
    </source>
</evidence>
<dbReference type="EMBL" id="CP003614">
    <property type="protein sequence ID" value="AFZ10074.1"/>
    <property type="molecule type" value="Genomic_DNA"/>
</dbReference>
<evidence type="ECO:0000256" key="3">
    <source>
        <dbReference type="ARBA" id="ARBA00006046"/>
    </source>
</evidence>
<evidence type="ECO:0000313" key="11">
    <source>
        <dbReference type="Proteomes" id="UP000010478"/>
    </source>
</evidence>
<dbReference type="RefSeq" id="WP_015179275.1">
    <property type="nucleotide sequence ID" value="NC_019729.1"/>
</dbReference>
<dbReference type="eggNOG" id="COG0654">
    <property type="taxonomic scope" value="Bacteria"/>
</dbReference>
<dbReference type="HOGENOM" id="CLU_022687_1_0_3"/>
<comment type="cofactor">
    <cofactor evidence="8">
        <name>FAD</name>
        <dbReference type="ChEBI" id="CHEBI:57692"/>
    </cofactor>
</comment>
<evidence type="ECO:0000313" key="10">
    <source>
        <dbReference type="EMBL" id="AFZ10074.1"/>
    </source>
</evidence>
<evidence type="ECO:0000256" key="5">
    <source>
        <dbReference type="ARBA" id="ARBA00022746"/>
    </source>
</evidence>
<dbReference type="EC" id="1.3.5.5" evidence="8"/>
<proteinExistence type="inferred from homology"/>
<dbReference type="FunFam" id="3.50.50.60:FF:000091">
    <property type="entry name" value="15-cis-phytoene desaturase, chloroplastic/chromoplastic"/>
    <property type="match status" value="1"/>
</dbReference>
<comment type="function">
    <text evidence="8">This enzyme converts phytoene into zeta-carotene via the intermediary of phytofluene by the symmetrical introduction of two double bonds at the C-11 and C-11' positions of phytoene.</text>
</comment>
<dbReference type="AlphaFoldDB" id="K9VRB1"/>
<accession>K9VRB1</accession>
<dbReference type="GO" id="GO:0016166">
    <property type="term" value="F:phytoene dehydrogenase activity"/>
    <property type="evidence" value="ECO:0007669"/>
    <property type="project" value="UniProtKB-UniRule"/>
</dbReference>
<dbReference type="GO" id="GO:0005886">
    <property type="term" value="C:plasma membrane"/>
    <property type="evidence" value="ECO:0007669"/>
    <property type="project" value="UniProtKB-SubCell"/>
</dbReference>
<evidence type="ECO:0000256" key="4">
    <source>
        <dbReference type="ARBA" id="ARBA00022646"/>
    </source>
</evidence>
<name>K9VRB1_9CYAN</name>
<comment type="cofactor">
    <cofactor evidence="8">
        <name>NAD(+)</name>
        <dbReference type="ChEBI" id="CHEBI:57540"/>
    </cofactor>
    <cofactor evidence="8">
        <name>NADP(+)</name>
        <dbReference type="ChEBI" id="CHEBI:58349"/>
    </cofactor>
</comment>
<keyword evidence="8" id="KW-1003">Cell membrane</keyword>
<dbReference type="eggNOG" id="COG3349">
    <property type="taxonomic scope" value="Bacteria"/>
</dbReference>
<dbReference type="InterPro" id="IPR036188">
    <property type="entry name" value="FAD/NAD-bd_sf"/>
</dbReference>
<dbReference type="GO" id="GO:0009635">
    <property type="term" value="P:response to herbicide"/>
    <property type="evidence" value="ECO:0007669"/>
    <property type="project" value="UniProtKB-KW"/>
</dbReference>
<evidence type="ECO:0000259" key="9">
    <source>
        <dbReference type="Pfam" id="PF01593"/>
    </source>
</evidence>
<protein>
    <recommendedName>
        <fullName evidence="8">Phytoene dehydrogenase</fullName>
        <ecNumber evidence="8">1.3.5.5</ecNumber>
    </recommendedName>
</protein>
<dbReference type="UniPathway" id="UPA00803"/>
<dbReference type="SUPFAM" id="SSF51905">
    <property type="entry name" value="FAD/NAD(P)-binding domain"/>
    <property type="match status" value="1"/>
</dbReference>
<keyword evidence="5 8" id="KW-0125">Carotenoid biosynthesis</keyword>
<evidence type="ECO:0000256" key="8">
    <source>
        <dbReference type="RuleBase" id="RU368016"/>
    </source>
</evidence>
<dbReference type="GO" id="GO:0016117">
    <property type="term" value="P:carotenoid biosynthetic process"/>
    <property type="evidence" value="ECO:0007669"/>
    <property type="project" value="UniProtKB-UniRule"/>
</dbReference>
<dbReference type="KEGG" id="oni:Osc7112_5867"/>
<dbReference type="PATRIC" id="fig|179408.3.peg.7322"/>
<dbReference type="InterPro" id="IPR002937">
    <property type="entry name" value="Amino_oxidase"/>
</dbReference>
<evidence type="ECO:0000256" key="2">
    <source>
        <dbReference type="ARBA" id="ARBA00004900"/>
    </source>
</evidence>
<comment type="pathway">
    <text evidence="2 8">Carotenoid biosynthesis; lycopene biosynthesis.</text>
</comment>
<comment type="subcellular location">
    <subcellularLocation>
        <location evidence="1 8">Cell membrane</location>
        <topology evidence="1 8">Peripheral membrane protein</topology>
    </subcellularLocation>
</comment>
<keyword evidence="6 8" id="KW-0560">Oxidoreductase</keyword>
<dbReference type="InterPro" id="IPR050464">
    <property type="entry name" value="Zeta_carotene_desat/Oxidored"/>
</dbReference>
<evidence type="ECO:0000256" key="7">
    <source>
        <dbReference type="ARBA" id="ARBA00023136"/>
    </source>
</evidence>
<dbReference type="OrthoDB" id="438203at2"/>
<comment type="similarity">
    <text evidence="3 8">Belongs to the carotenoid/retinoid oxidoreductase family.</text>
</comment>
<dbReference type="PROSITE" id="PS51257">
    <property type="entry name" value="PROKAR_LIPOPROTEIN"/>
    <property type="match status" value="1"/>
</dbReference>
<dbReference type="Pfam" id="PF01593">
    <property type="entry name" value="Amino_oxidase"/>
    <property type="match status" value="1"/>
</dbReference>
<dbReference type="Proteomes" id="UP000010478">
    <property type="component" value="Chromosome"/>
</dbReference>
<gene>
    <name evidence="10" type="ORF">Osc7112_5867</name>
</gene>
<keyword evidence="4" id="KW-0359">Herbicide resistance</keyword>
<organism evidence="10 11">
    <name type="scientific">Phormidium nigroviride PCC 7112</name>
    <dbReference type="NCBI Taxonomy" id="179408"/>
    <lineage>
        <taxon>Bacteria</taxon>
        <taxon>Bacillati</taxon>
        <taxon>Cyanobacteriota</taxon>
        <taxon>Cyanophyceae</taxon>
        <taxon>Oscillatoriophycideae</taxon>
        <taxon>Oscillatoriales</taxon>
        <taxon>Oscillatoriaceae</taxon>
        <taxon>Phormidium</taxon>
    </lineage>
</organism>
<dbReference type="PANTHER" id="PTHR42923:SF45">
    <property type="entry name" value="15-CIS-PHYTOENE DESATURASE, CHLOROPLASTIC_CHROMOPLASTIC"/>
    <property type="match status" value="1"/>
</dbReference>